<name>A0A5N6X620_9EURO</name>
<evidence type="ECO:0008006" key="3">
    <source>
        <dbReference type="Google" id="ProtNLM"/>
    </source>
</evidence>
<dbReference type="InterPro" id="IPR051783">
    <property type="entry name" value="NAD(P)-dependent_oxidoreduct"/>
</dbReference>
<proteinExistence type="predicted"/>
<dbReference type="GO" id="GO:0004029">
    <property type="term" value="F:aldehyde dehydrogenase (NAD+) activity"/>
    <property type="evidence" value="ECO:0007669"/>
    <property type="project" value="TreeGrafter"/>
</dbReference>
<dbReference type="AlphaFoldDB" id="A0A5N6X620"/>
<evidence type="ECO:0000313" key="2">
    <source>
        <dbReference type="Proteomes" id="UP000325945"/>
    </source>
</evidence>
<dbReference type="InterPro" id="IPR036291">
    <property type="entry name" value="NAD(P)-bd_dom_sf"/>
</dbReference>
<dbReference type="SUPFAM" id="SSF51735">
    <property type="entry name" value="NAD(P)-binding Rossmann-fold domains"/>
    <property type="match status" value="1"/>
</dbReference>
<accession>A0A5N6X620</accession>
<keyword evidence="2" id="KW-1185">Reference proteome</keyword>
<dbReference type="PANTHER" id="PTHR48079:SF6">
    <property type="entry name" value="NAD(P)-BINDING DOMAIN-CONTAINING PROTEIN-RELATED"/>
    <property type="match status" value="1"/>
</dbReference>
<dbReference type="GO" id="GO:0005737">
    <property type="term" value="C:cytoplasm"/>
    <property type="evidence" value="ECO:0007669"/>
    <property type="project" value="TreeGrafter"/>
</dbReference>
<gene>
    <name evidence="1" type="ORF">BDV39DRAFT_193162</name>
</gene>
<reference evidence="2" key="1">
    <citation type="submission" date="2019-04" db="EMBL/GenBank/DDBJ databases">
        <title>Friends and foes A comparative genomics studyof 23 Aspergillus species from section Flavi.</title>
        <authorList>
            <consortium name="DOE Joint Genome Institute"/>
            <person name="Kjaerbolling I."/>
            <person name="Vesth T."/>
            <person name="Frisvad J.C."/>
            <person name="Nybo J.L."/>
            <person name="Theobald S."/>
            <person name="Kildgaard S."/>
            <person name="Isbrandt T."/>
            <person name="Kuo A."/>
            <person name="Sato A."/>
            <person name="Lyhne E.K."/>
            <person name="Kogle M.E."/>
            <person name="Wiebenga A."/>
            <person name="Kun R.S."/>
            <person name="Lubbers R.J."/>
            <person name="Makela M.R."/>
            <person name="Barry K."/>
            <person name="Chovatia M."/>
            <person name="Clum A."/>
            <person name="Daum C."/>
            <person name="Haridas S."/>
            <person name="He G."/>
            <person name="LaButti K."/>
            <person name="Lipzen A."/>
            <person name="Mondo S."/>
            <person name="Riley R."/>
            <person name="Salamov A."/>
            <person name="Simmons B.A."/>
            <person name="Magnuson J.K."/>
            <person name="Henrissat B."/>
            <person name="Mortensen U.H."/>
            <person name="Larsen T.O."/>
            <person name="Devries R.P."/>
            <person name="Grigoriev I.V."/>
            <person name="Machida M."/>
            <person name="Baker S.E."/>
            <person name="Andersen M.R."/>
        </authorList>
    </citation>
    <scope>NUCLEOTIDE SEQUENCE [LARGE SCALE GENOMIC DNA]</scope>
    <source>
        <strain evidence="2">CBS 130017</strain>
    </source>
</reference>
<evidence type="ECO:0000313" key="1">
    <source>
        <dbReference type="EMBL" id="KAE8327010.1"/>
    </source>
</evidence>
<dbReference type="EMBL" id="ML741795">
    <property type="protein sequence ID" value="KAE8327010.1"/>
    <property type="molecule type" value="Genomic_DNA"/>
</dbReference>
<organism evidence="1 2">
    <name type="scientific">Aspergillus sergii</name>
    <dbReference type="NCBI Taxonomy" id="1034303"/>
    <lineage>
        <taxon>Eukaryota</taxon>
        <taxon>Fungi</taxon>
        <taxon>Dikarya</taxon>
        <taxon>Ascomycota</taxon>
        <taxon>Pezizomycotina</taxon>
        <taxon>Eurotiomycetes</taxon>
        <taxon>Eurotiomycetidae</taxon>
        <taxon>Eurotiales</taxon>
        <taxon>Aspergillaceae</taxon>
        <taxon>Aspergillus</taxon>
        <taxon>Aspergillus subgen. Circumdati</taxon>
    </lineage>
</organism>
<dbReference type="PANTHER" id="PTHR48079">
    <property type="entry name" value="PROTEIN YEEZ"/>
    <property type="match status" value="1"/>
</dbReference>
<sequence>MTVKAILTRATGYLGGDVLYQLHQRYPDFHYVLLIRTQDKAKNVLARCLKARIVIGSNDDSALLEREAAWANTVIHTADSSDHDGAAKAIAKGLLHTGGAGILTYFDSEVKKTFGEHADAVKTAIICLPRIHGEGRGLISGRGRQVYELASFGLKEQYYHRIGKGLSRWKNVHIHVAINPSLKGDPQIWGVHGYYFTENGEHVRGDLSVAVGEKAFNQEYIKGGGSRASGWSIKEVVKSSAGFEAASWSMTSHGVAARAKKVLSWKQEERSLSDELPDIIRSEAARMGL</sequence>
<dbReference type="Gene3D" id="3.40.50.720">
    <property type="entry name" value="NAD(P)-binding Rossmann-like Domain"/>
    <property type="match status" value="1"/>
</dbReference>
<dbReference type="Proteomes" id="UP000325945">
    <property type="component" value="Unassembled WGS sequence"/>
</dbReference>
<protein>
    <recommendedName>
        <fullName evidence="3">NAD(P)-binding domain-containing protein</fullName>
    </recommendedName>
</protein>